<dbReference type="RefSeq" id="WP_176734444.1">
    <property type="nucleotide sequence ID" value="NZ_FMCW01000045.1"/>
</dbReference>
<reference evidence="1 2" key="1">
    <citation type="submission" date="2016-06" db="EMBL/GenBank/DDBJ databases">
        <authorList>
            <person name="Kjaerup R.B."/>
            <person name="Dalgaard T.S."/>
            <person name="Juul-Madsen H.R."/>
        </authorList>
    </citation>
    <scope>NUCLEOTIDE SEQUENCE [LARGE SCALE GENOMIC DNA]</scope>
    <source>
        <strain evidence="1 2">DSM 45626</strain>
    </source>
</reference>
<proteinExistence type="predicted"/>
<gene>
    <name evidence="1" type="ORF">GA0070558_14513</name>
</gene>
<name>A0A1C4YFV0_9ACTN</name>
<accession>A0A1C4YFV0</accession>
<protein>
    <submittedName>
        <fullName evidence="1">Uncharacterized protein</fullName>
    </submittedName>
</protein>
<dbReference type="Proteomes" id="UP000199375">
    <property type="component" value="Unassembled WGS sequence"/>
</dbReference>
<organism evidence="1 2">
    <name type="scientific">Micromonospora haikouensis</name>
    <dbReference type="NCBI Taxonomy" id="686309"/>
    <lineage>
        <taxon>Bacteria</taxon>
        <taxon>Bacillati</taxon>
        <taxon>Actinomycetota</taxon>
        <taxon>Actinomycetes</taxon>
        <taxon>Micromonosporales</taxon>
        <taxon>Micromonosporaceae</taxon>
        <taxon>Micromonospora</taxon>
    </lineage>
</organism>
<dbReference type="AlphaFoldDB" id="A0A1C4YFV0"/>
<sequence length="128" mass="14130">MLAVPPLLDDGFAAALAAHRGRLRCPSRRELLASIPDTGLPPLILARRDKATFDEVFFRAATREFVREWDGSGVDGSLVDVDALRREWSGWPVSSRTAALVQQAWLATRPPPHPPFVVPQQPTVEAPR</sequence>
<evidence type="ECO:0000313" key="2">
    <source>
        <dbReference type="Proteomes" id="UP000199375"/>
    </source>
</evidence>
<evidence type="ECO:0000313" key="1">
    <source>
        <dbReference type="EMBL" id="SCF19593.1"/>
    </source>
</evidence>
<dbReference type="EMBL" id="FMCW01000045">
    <property type="protein sequence ID" value="SCF19593.1"/>
    <property type="molecule type" value="Genomic_DNA"/>
</dbReference>